<sequence length="63" mass="7310">MDGVELICPECGHFGVSGIVMREKNERKFDVERTKVWLHREREINPDRCPVINSSNVIWASEP</sequence>
<dbReference type="HOGENOM" id="CLU_196800_0_0_6"/>
<name>A0A010T9Q2_PSEFL</name>
<comment type="caution">
    <text evidence="1">The sequence shown here is derived from an EMBL/GenBank/DDBJ whole genome shotgun (WGS) entry which is preliminary data.</text>
</comment>
<dbReference type="Proteomes" id="UP000022611">
    <property type="component" value="Unassembled WGS sequence"/>
</dbReference>
<reference evidence="1 2" key="1">
    <citation type="journal article" date="2011" name="J. Bacteriol.">
        <title>Draft genome sequence of the polycyclic aromatic hydrocarbon-degrading, genetically engineered bioluminescent bioreporter Pseudomonas fluorescens HK44.</title>
        <authorList>
            <person name="Chauhan A."/>
            <person name="Layton A.C."/>
            <person name="Williams D.E."/>
            <person name="Smartt A.E."/>
            <person name="Ripp S."/>
            <person name="Karpinets T.V."/>
            <person name="Brown S.D."/>
            <person name="Sayler G.S."/>
        </authorList>
    </citation>
    <scope>NUCLEOTIDE SEQUENCE [LARGE SCALE GENOMIC DNA]</scope>
    <source>
        <strain evidence="1 2">HK44</strain>
    </source>
</reference>
<dbReference type="AlphaFoldDB" id="A0A010T9Q2"/>
<proteinExistence type="predicted"/>
<evidence type="ECO:0000313" key="2">
    <source>
        <dbReference type="Proteomes" id="UP000022611"/>
    </source>
</evidence>
<gene>
    <name evidence="1" type="ORF">HK44_004490</name>
</gene>
<dbReference type="EMBL" id="AFOY02000015">
    <property type="protein sequence ID" value="EXF94082.1"/>
    <property type="molecule type" value="Genomic_DNA"/>
</dbReference>
<organism evidence="1 2">
    <name type="scientific">Pseudomonas fluorescens HK44</name>
    <dbReference type="NCBI Taxonomy" id="1042209"/>
    <lineage>
        <taxon>Bacteria</taxon>
        <taxon>Pseudomonadati</taxon>
        <taxon>Pseudomonadota</taxon>
        <taxon>Gammaproteobacteria</taxon>
        <taxon>Pseudomonadales</taxon>
        <taxon>Pseudomonadaceae</taxon>
        <taxon>Pseudomonas</taxon>
    </lineage>
</organism>
<accession>A0A010T9Q2</accession>
<protein>
    <submittedName>
        <fullName evidence="1">Uncharacterized protein</fullName>
    </submittedName>
</protein>
<dbReference type="PATRIC" id="fig|1042209.11.peg.3255"/>
<evidence type="ECO:0000313" key="1">
    <source>
        <dbReference type="EMBL" id="EXF94082.1"/>
    </source>
</evidence>